<sequence>MVRTLKFLLKSQLKRSRLLQQVGGFTMIELLIAMILAFLIITPLLGFMVNIMDTDRKEQAKANSEQEIQAALDYIARDLQQAIYIYDADGIEAIKNQLPNSSATDRVPVLVFWKREIVSQALTITGTEKDDTFVYSLVAYYLIKDATSSSTWSNAARIARWQIKDGVPASTGVDCTGYTGKYISGNCPSPGFTLFKLDGVGTIKDKMNAWVKATPDYTADTTVLVDFIDQTKTDDTPPAPGAPCPSNSSSITWQKVSPDTTSFNTRNTGKMTGFYGCIDRANTTAQVFLRGNALARLQSNNLNYIDSNKTYFPSASIRVQGRGYLFTK</sequence>
<evidence type="ECO:0000313" key="2">
    <source>
        <dbReference type="EMBL" id="QFS48214.1"/>
    </source>
</evidence>
<dbReference type="InterPro" id="IPR045584">
    <property type="entry name" value="Pilin-like"/>
</dbReference>
<dbReference type="RefSeq" id="WP_194198650.1">
    <property type="nucleotide sequence ID" value="NZ_CP045226.1"/>
</dbReference>
<dbReference type="AlphaFoldDB" id="A0A5P8W6E7"/>
<protein>
    <submittedName>
        <fullName evidence="2">Prepilin-type N-terminal cleavage/methylation domain-containing protein</fullName>
    </submittedName>
</protein>
<organism evidence="2 3">
    <name type="scientific">Nostoc sphaeroides CCNUC1</name>
    <dbReference type="NCBI Taxonomy" id="2653204"/>
    <lineage>
        <taxon>Bacteria</taxon>
        <taxon>Bacillati</taxon>
        <taxon>Cyanobacteriota</taxon>
        <taxon>Cyanophyceae</taxon>
        <taxon>Nostocales</taxon>
        <taxon>Nostocaceae</taxon>
        <taxon>Nostoc</taxon>
    </lineage>
</organism>
<keyword evidence="1" id="KW-0812">Transmembrane</keyword>
<evidence type="ECO:0000313" key="3">
    <source>
        <dbReference type="Proteomes" id="UP000326678"/>
    </source>
</evidence>
<name>A0A5P8W6E7_9NOSO</name>
<keyword evidence="1" id="KW-0472">Membrane</keyword>
<reference evidence="2 3" key="1">
    <citation type="submission" date="2019-10" db="EMBL/GenBank/DDBJ databases">
        <title>Genomic and transcriptomic insights into the perfect genentic adaptation of a filamentous nitrogen-fixing cyanobacterium to rice fields.</title>
        <authorList>
            <person name="Chen Z."/>
        </authorList>
    </citation>
    <scope>NUCLEOTIDE SEQUENCE [LARGE SCALE GENOMIC DNA]</scope>
    <source>
        <strain evidence="2">CCNUC1</strain>
    </source>
</reference>
<evidence type="ECO:0000256" key="1">
    <source>
        <dbReference type="SAM" id="Phobius"/>
    </source>
</evidence>
<accession>A0A5P8W6E7</accession>
<dbReference type="NCBIfam" id="NF038304">
    <property type="entry name" value="EPS_HpsC"/>
    <property type="match status" value="1"/>
</dbReference>
<dbReference type="Proteomes" id="UP000326678">
    <property type="component" value="Chromosome Gxm1"/>
</dbReference>
<dbReference type="KEGG" id="nsh:GXM_05706"/>
<gene>
    <name evidence="2" type="ORF">GXM_05706</name>
</gene>
<dbReference type="EMBL" id="CP045226">
    <property type="protein sequence ID" value="QFS48214.1"/>
    <property type="molecule type" value="Genomic_DNA"/>
</dbReference>
<proteinExistence type="predicted"/>
<keyword evidence="1" id="KW-1133">Transmembrane helix</keyword>
<keyword evidence="3" id="KW-1185">Reference proteome</keyword>
<feature type="transmembrane region" description="Helical" evidence="1">
    <location>
        <begin position="21"/>
        <end position="49"/>
    </location>
</feature>
<dbReference type="SUPFAM" id="SSF54523">
    <property type="entry name" value="Pili subunits"/>
    <property type="match status" value="1"/>
</dbReference>